<dbReference type="Proteomes" id="UP000521872">
    <property type="component" value="Unassembled WGS sequence"/>
</dbReference>
<dbReference type="InterPro" id="IPR032675">
    <property type="entry name" value="LRR_dom_sf"/>
</dbReference>
<evidence type="ECO:0008006" key="4">
    <source>
        <dbReference type="Google" id="ProtNLM"/>
    </source>
</evidence>
<comment type="caution">
    <text evidence="2">The sequence shown here is derived from an EMBL/GenBank/DDBJ whole genome shotgun (WGS) entry which is preliminary data.</text>
</comment>
<sequence length="590" mass="67105">MPSSKMSLKSFLGDPEAVEEARRRIDIERAVLQASLRNLGAQRNLYAPVARLPHEVLCLIFSHYQETSKLTNRRSPLGHWIVITHVCQLWRQVALQYSSLWTDIPFQSPRWALEMLKRSKGADLIAHINLHPYPKQFQPGPSFEVVRAFMEKDLYRAKELVLKNVTTTKLTNIFDNIPLTRAPRLRVLKLAQSYYRSTATQDTVELLNKILCGTTNLQELEVFHTSRWDSKLFNDALTSLTINNPNMKDRPPLSDFLDALSQMSFLKKLRLLGVVLPAASPKTHHGPPIDFPYLEILDFSDGLAEVSSALSYIRFPPNCLVRLQCDGPSNPNLQLSRMMQHMRELYSPSNSSQAQQPRFVSCKVKMLYHPGSDVFFGIEVWPELTEIAGYYPDRSVLKTPSLEFELSWPAIDTPAETTRRNLRHIFNEVFSAVPCQNLKVISIVSNDVSVISPKTFQSLGNQPDLTSLYLSGPITPAFLPFLEQSPKENQNSQQVQDQQQQPEGTSSAARPEPMRFPALQHLDIENTEFEDADQYPFPALKAYLTKRKNNECGLETLCLANPANITDEDAVEFKALVTNFHCEEFDELMI</sequence>
<dbReference type="AlphaFoldDB" id="A0A8H4VNG4"/>
<gene>
    <name evidence="2" type="ORF">D9613_011319</name>
</gene>
<name>A0A8H4VNG4_9AGAR</name>
<keyword evidence="3" id="KW-1185">Reference proteome</keyword>
<dbReference type="EMBL" id="JAACJL010000032">
    <property type="protein sequence ID" value="KAF4616077.1"/>
    <property type="molecule type" value="Genomic_DNA"/>
</dbReference>
<evidence type="ECO:0000313" key="2">
    <source>
        <dbReference type="EMBL" id="KAF4616077.1"/>
    </source>
</evidence>
<dbReference type="Gene3D" id="3.80.10.10">
    <property type="entry name" value="Ribonuclease Inhibitor"/>
    <property type="match status" value="1"/>
</dbReference>
<evidence type="ECO:0000313" key="3">
    <source>
        <dbReference type="Proteomes" id="UP000521872"/>
    </source>
</evidence>
<dbReference type="Gene3D" id="1.20.1280.50">
    <property type="match status" value="1"/>
</dbReference>
<dbReference type="SUPFAM" id="SSF52047">
    <property type="entry name" value="RNI-like"/>
    <property type="match status" value="2"/>
</dbReference>
<accession>A0A8H4VNG4</accession>
<protein>
    <recommendedName>
        <fullName evidence="4">F-box domain-containing protein</fullName>
    </recommendedName>
</protein>
<feature type="region of interest" description="Disordered" evidence="1">
    <location>
        <begin position="486"/>
        <end position="512"/>
    </location>
</feature>
<feature type="compositionally biased region" description="Low complexity" evidence="1">
    <location>
        <begin position="490"/>
        <end position="501"/>
    </location>
</feature>
<proteinExistence type="predicted"/>
<organism evidence="2 3">
    <name type="scientific">Agrocybe pediades</name>
    <dbReference type="NCBI Taxonomy" id="84607"/>
    <lineage>
        <taxon>Eukaryota</taxon>
        <taxon>Fungi</taxon>
        <taxon>Dikarya</taxon>
        <taxon>Basidiomycota</taxon>
        <taxon>Agaricomycotina</taxon>
        <taxon>Agaricomycetes</taxon>
        <taxon>Agaricomycetidae</taxon>
        <taxon>Agaricales</taxon>
        <taxon>Agaricineae</taxon>
        <taxon>Strophariaceae</taxon>
        <taxon>Agrocybe</taxon>
    </lineage>
</organism>
<reference evidence="2 3" key="1">
    <citation type="submission" date="2019-12" db="EMBL/GenBank/DDBJ databases">
        <authorList>
            <person name="Floudas D."/>
            <person name="Bentzer J."/>
            <person name="Ahren D."/>
            <person name="Johansson T."/>
            <person name="Persson P."/>
            <person name="Tunlid A."/>
        </authorList>
    </citation>
    <scope>NUCLEOTIDE SEQUENCE [LARGE SCALE GENOMIC DNA]</scope>
    <source>
        <strain evidence="2 3">CBS 102.39</strain>
    </source>
</reference>
<evidence type="ECO:0000256" key="1">
    <source>
        <dbReference type="SAM" id="MobiDB-lite"/>
    </source>
</evidence>